<dbReference type="Pfam" id="PF05163">
    <property type="entry name" value="DinB"/>
    <property type="match status" value="1"/>
</dbReference>
<dbReference type="Gene3D" id="1.20.120.450">
    <property type="entry name" value="dinb family like domain"/>
    <property type="match status" value="1"/>
</dbReference>
<evidence type="ECO:0000256" key="2">
    <source>
        <dbReference type="ARBA" id="ARBA00022723"/>
    </source>
</evidence>
<gene>
    <name evidence="4" type="ORF">CJD36_000225</name>
</gene>
<feature type="binding site" evidence="3">
    <location>
        <position position="134"/>
    </location>
    <ligand>
        <name>a divalent metal cation</name>
        <dbReference type="ChEBI" id="CHEBI:60240"/>
    </ligand>
</feature>
<comment type="caution">
    <text evidence="4">The sequence shown here is derived from an EMBL/GenBank/DDBJ whole genome shotgun (WGS) entry which is preliminary data.</text>
</comment>
<dbReference type="InterPro" id="IPR007837">
    <property type="entry name" value="DinB"/>
</dbReference>
<keyword evidence="2 3" id="KW-0479">Metal-binding</keyword>
<sequence>MTDTIFAKGFIREMDNETASTKKCIERFKMELFDYKPHERSMIMGYLALLCAEIPLWIVAIINDGEIDLATFEHLHPKTTEEIVLHFTDNVAKAKEALAGVTDGALDAKFELKANGKVMVSATKREHLESTINHMVHHRGQLTVYMRLNEILVPSIYGPSADEKGF</sequence>
<feature type="binding site" evidence="3">
    <location>
        <position position="138"/>
    </location>
    <ligand>
        <name>a divalent metal cation</name>
        <dbReference type="ChEBI" id="CHEBI:60240"/>
    </ligand>
</feature>
<proteinExistence type="inferred from homology"/>
<keyword evidence="5" id="KW-1185">Reference proteome</keyword>
<dbReference type="GO" id="GO:0046872">
    <property type="term" value="F:metal ion binding"/>
    <property type="evidence" value="ECO:0007669"/>
    <property type="project" value="UniProtKB-KW"/>
</dbReference>
<dbReference type="EMBL" id="PPSL01000001">
    <property type="protein sequence ID" value="PQJ12222.1"/>
    <property type="molecule type" value="Genomic_DNA"/>
</dbReference>
<dbReference type="InterPro" id="IPR034660">
    <property type="entry name" value="DinB/YfiT-like"/>
</dbReference>
<name>A0A2S7SZ70_9BACT</name>
<reference evidence="4 5" key="1">
    <citation type="submission" date="2018-01" db="EMBL/GenBank/DDBJ databases">
        <title>A novel member of the phylum Bacteroidetes isolated from glacier ice.</title>
        <authorList>
            <person name="Liu Q."/>
            <person name="Xin Y.-H."/>
        </authorList>
    </citation>
    <scope>NUCLEOTIDE SEQUENCE [LARGE SCALE GENOMIC DNA]</scope>
    <source>
        <strain evidence="4 5">RB1R16</strain>
    </source>
</reference>
<evidence type="ECO:0000256" key="3">
    <source>
        <dbReference type="PIRSR" id="PIRSR607837-1"/>
    </source>
</evidence>
<dbReference type="AlphaFoldDB" id="A0A2S7SZ70"/>
<dbReference type="RefSeq" id="WP_105037106.1">
    <property type="nucleotide sequence ID" value="NZ_PPSL01000001.1"/>
</dbReference>
<comment type="similarity">
    <text evidence="1">Belongs to the DinB family.</text>
</comment>
<organism evidence="4 5">
    <name type="scientific">Flavipsychrobacter stenotrophus</name>
    <dbReference type="NCBI Taxonomy" id="2077091"/>
    <lineage>
        <taxon>Bacteria</taxon>
        <taxon>Pseudomonadati</taxon>
        <taxon>Bacteroidota</taxon>
        <taxon>Chitinophagia</taxon>
        <taxon>Chitinophagales</taxon>
        <taxon>Chitinophagaceae</taxon>
        <taxon>Flavipsychrobacter</taxon>
    </lineage>
</organism>
<evidence type="ECO:0000313" key="4">
    <source>
        <dbReference type="EMBL" id="PQJ12222.1"/>
    </source>
</evidence>
<dbReference type="Proteomes" id="UP000239872">
    <property type="component" value="Unassembled WGS sequence"/>
</dbReference>
<dbReference type="SUPFAM" id="SSF109854">
    <property type="entry name" value="DinB/YfiT-like putative metalloenzymes"/>
    <property type="match status" value="1"/>
</dbReference>
<dbReference type="OrthoDB" id="119432at2"/>
<evidence type="ECO:0000313" key="5">
    <source>
        <dbReference type="Proteomes" id="UP000239872"/>
    </source>
</evidence>
<protein>
    <submittedName>
        <fullName evidence="4">Damage-inducible protein DinB</fullName>
    </submittedName>
</protein>
<evidence type="ECO:0000256" key="1">
    <source>
        <dbReference type="ARBA" id="ARBA00008635"/>
    </source>
</evidence>
<accession>A0A2S7SZ70</accession>